<dbReference type="AlphaFoldDB" id="A0A167P6V8"/>
<feature type="domain" description="Chalcone isomerase" evidence="2">
    <location>
        <begin position="44"/>
        <end position="172"/>
    </location>
</feature>
<keyword evidence="1" id="KW-0732">Signal</keyword>
<name>A0A167P6V8_9GAMM</name>
<protein>
    <recommendedName>
        <fullName evidence="2">Chalcone isomerase domain-containing protein</fullName>
    </recommendedName>
</protein>
<dbReference type="Proteomes" id="UP000076661">
    <property type="component" value="Unassembled WGS sequence"/>
</dbReference>
<dbReference type="InterPro" id="IPR016087">
    <property type="entry name" value="Chalcone_isomerase"/>
</dbReference>
<feature type="signal peptide" evidence="1">
    <location>
        <begin position="1"/>
        <end position="21"/>
    </location>
</feature>
<proteinExistence type="predicted"/>
<evidence type="ECO:0000256" key="1">
    <source>
        <dbReference type="SAM" id="SignalP"/>
    </source>
</evidence>
<dbReference type="Gene3D" id="3.50.70.10">
    <property type="match status" value="1"/>
</dbReference>
<dbReference type="Pfam" id="PF16036">
    <property type="entry name" value="Chalcone_3"/>
    <property type="match status" value="1"/>
</dbReference>
<evidence type="ECO:0000313" key="3">
    <source>
        <dbReference type="EMBL" id="KZN69620.1"/>
    </source>
</evidence>
<evidence type="ECO:0000259" key="2">
    <source>
        <dbReference type="Pfam" id="PF16036"/>
    </source>
</evidence>
<feature type="chain" id="PRO_5007891011" description="Chalcone isomerase domain-containing protein" evidence="1">
    <location>
        <begin position="22"/>
        <end position="175"/>
    </location>
</feature>
<dbReference type="PATRIC" id="fig|1365257.3.peg.538"/>
<organism evidence="3 4">
    <name type="scientific">Pseudoalteromonas luteoviolacea S4060-1</name>
    <dbReference type="NCBI Taxonomy" id="1365257"/>
    <lineage>
        <taxon>Bacteria</taxon>
        <taxon>Pseudomonadati</taxon>
        <taxon>Pseudomonadota</taxon>
        <taxon>Gammaproteobacteria</taxon>
        <taxon>Alteromonadales</taxon>
        <taxon>Pseudoalteromonadaceae</taxon>
        <taxon>Pseudoalteromonas</taxon>
    </lineage>
</organism>
<reference evidence="3 4" key="1">
    <citation type="submission" date="2013-07" db="EMBL/GenBank/DDBJ databases">
        <title>Comparative Genomic and Metabolomic Analysis of Twelve Strains of Pseudoalteromonas luteoviolacea.</title>
        <authorList>
            <person name="Vynne N.G."/>
            <person name="Mansson M."/>
            <person name="Gram L."/>
        </authorList>
    </citation>
    <scope>NUCLEOTIDE SEQUENCE [LARGE SCALE GENOMIC DNA]</scope>
    <source>
        <strain evidence="3 4">S4060-1</strain>
    </source>
</reference>
<evidence type="ECO:0000313" key="4">
    <source>
        <dbReference type="Proteomes" id="UP000076661"/>
    </source>
</evidence>
<dbReference type="EMBL" id="AUXX01000004">
    <property type="protein sequence ID" value="KZN69620.1"/>
    <property type="molecule type" value="Genomic_DNA"/>
</dbReference>
<dbReference type="InterPro" id="IPR016088">
    <property type="entry name" value="Chalcone_isomerase_3-sand"/>
</dbReference>
<gene>
    <name evidence="3" type="ORF">N478_10750</name>
</gene>
<sequence>MTQVKLSMAAIVVLFSSIAHSAAFDPKEVKKGMTQVGQTARMTYLFWDVYDISLYTPSGQYEPSAPFVLQLTYLRDLSGEDIAERSLEEMEKQGFEDEQMGRVWLERMKNIFPDVENNYSLYGLRTPSGTTQFYNAEKLLGEIEDPLFTKWFFDIWLGNKTSEPKMRLKLLGGKS</sequence>
<comment type="caution">
    <text evidence="3">The sequence shown here is derived from an EMBL/GenBank/DDBJ whole genome shotgun (WGS) entry which is preliminary data.</text>
</comment>
<dbReference type="RefSeq" id="WP_063379877.1">
    <property type="nucleotide sequence ID" value="NZ_AUXX01000004.1"/>
</dbReference>
<accession>A0A167P6V8</accession>